<keyword evidence="1 6" id="KW-0645">Protease</keyword>
<dbReference type="Pfam" id="PF01435">
    <property type="entry name" value="Peptidase_M48"/>
    <property type="match status" value="1"/>
</dbReference>
<dbReference type="InterPro" id="IPR001915">
    <property type="entry name" value="Peptidase_M48"/>
</dbReference>
<evidence type="ECO:0000256" key="7">
    <source>
        <dbReference type="SAM" id="SignalP"/>
    </source>
</evidence>
<evidence type="ECO:0000259" key="8">
    <source>
        <dbReference type="Pfam" id="PF01435"/>
    </source>
</evidence>
<dbReference type="Gene3D" id="3.30.2010.10">
    <property type="entry name" value="Metalloproteases ('zincins'), catalytic domain"/>
    <property type="match status" value="1"/>
</dbReference>
<comment type="similarity">
    <text evidence="6">Belongs to the peptidase M48 family.</text>
</comment>
<keyword evidence="7" id="KW-0732">Signal</keyword>
<feature type="domain" description="Peptidase M48" evidence="8">
    <location>
        <begin position="63"/>
        <end position="235"/>
    </location>
</feature>
<dbReference type="OrthoDB" id="9810445at2"/>
<evidence type="ECO:0000256" key="3">
    <source>
        <dbReference type="ARBA" id="ARBA00022801"/>
    </source>
</evidence>
<dbReference type="GO" id="GO:0051603">
    <property type="term" value="P:proteolysis involved in protein catabolic process"/>
    <property type="evidence" value="ECO:0007669"/>
    <property type="project" value="TreeGrafter"/>
</dbReference>
<protein>
    <submittedName>
        <fullName evidence="9">Peptidase M48</fullName>
    </submittedName>
</protein>
<sequence length="258" mass="27919">MRILRLFLLLVVGGLTACSGGPDINVFPVSQDVELGRQAMAEILQDPAAFPVLDPDTHREAYAYVQGMVDEIVDLGGVPHADVFPYRVYLIDRPVNNAFAAPGGYLFVFTGLIRSLTGPDQLAGVLAHEIAHAAERHSTQQATKRFGLAALQRLLTGGDNSGILAQLANQLINLGFSRADEAEADARSVDYLCATPYATNGAAGFFEQVERRGQVTEFLSTHPNPQNRIQKINARAADLDCAAKREDPAAFQRFVGQL</sequence>
<comment type="caution">
    <text evidence="9">The sequence shown here is derived from an EMBL/GenBank/DDBJ whole genome shotgun (WGS) entry which is preliminary data.</text>
</comment>
<accession>A0A4S4NLB5</accession>
<dbReference type="RefSeq" id="WP_136458207.1">
    <property type="nucleotide sequence ID" value="NZ_SRSF01000002.1"/>
</dbReference>
<proteinExistence type="inferred from homology"/>
<dbReference type="GO" id="GO:0016020">
    <property type="term" value="C:membrane"/>
    <property type="evidence" value="ECO:0007669"/>
    <property type="project" value="TreeGrafter"/>
</dbReference>
<evidence type="ECO:0000256" key="6">
    <source>
        <dbReference type="RuleBase" id="RU003983"/>
    </source>
</evidence>
<evidence type="ECO:0000256" key="1">
    <source>
        <dbReference type="ARBA" id="ARBA00022670"/>
    </source>
</evidence>
<dbReference type="GO" id="GO:0046872">
    <property type="term" value="F:metal ion binding"/>
    <property type="evidence" value="ECO:0007669"/>
    <property type="project" value="UniProtKB-KW"/>
</dbReference>
<dbReference type="Proteomes" id="UP000308528">
    <property type="component" value="Unassembled WGS sequence"/>
</dbReference>
<evidence type="ECO:0000313" key="9">
    <source>
        <dbReference type="EMBL" id="THH40696.1"/>
    </source>
</evidence>
<dbReference type="EMBL" id="SRSF01000002">
    <property type="protein sequence ID" value="THH40696.1"/>
    <property type="molecule type" value="Genomic_DNA"/>
</dbReference>
<keyword evidence="10" id="KW-1185">Reference proteome</keyword>
<feature type="chain" id="PRO_5020795420" evidence="7">
    <location>
        <begin position="18"/>
        <end position="258"/>
    </location>
</feature>
<evidence type="ECO:0000256" key="4">
    <source>
        <dbReference type="ARBA" id="ARBA00022833"/>
    </source>
</evidence>
<reference evidence="9 10" key="1">
    <citation type="submission" date="2019-04" db="EMBL/GenBank/DDBJ databases">
        <title>Lewinella litorea sp. nov., isolated from a marine sand.</title>
        <authorList>
            <person name="Yoon J.-H."/>
        </authorList>
    </citation>
    <scope>NUCLEOTIDE SEQUENCE [LARGE SCALE GENOMIC DNA]</scope>
    <source>
        <strain evidence="9 10">HSMS-39</strain>
    </source>
</reference>
<name>A0A4S4NLB5_9BACT</name>
<keyword evidence="2" id="KW-0479">Metal-binding</keyword>
<organism evidence="9 10">
    <name type="scientific">Neolewinella litorea</name>
    <dbReference type="NCBI Taxonomy" id="2562452"/>
    <lineage>
        <taxon>Bacteria</taxon>
        <taxon>Pseudomonadati</taxon>
        <taxon>Bacteroidota</taxon>
        <taxon>Saprospiria</taxon>
        <taxon>Saprospirales</taxon>
        <taxon>Lewinellaceae</taxon>
        <taxon>Neolewinella</taxon>
    </lineage>
</organism>
<evidence type="ECO:0000256" key="5">
    <source>
        <dbReference type="ARBA" id="ARBA00023049"/>
    </source>
</evidence>
<dbReference type="InterPro" id="IPR051156">
    <property type="entry name" value="Mito/Outer_Membr_Metalloprot"/>
</dbReference>
<dbReference type="GO" id="GO:0004222">
    <property type="term" value="F:metalloendopeptidase activity"/>
    <property type="evidence" value="ECO:0007669"/>
    <property type="project" value="InterPro"/>
</dbReference>
<keyword evidence="4 6" id="KW-0862">Zinc</keyword>
<dbReference type="PANTHER" id="PTHR22726:SF1">
    <property type="entry name" value="METALLOENDOPEPTIDASE OMA1, MITOCHONDRIAL"/>
    <property type="match status" value="1"/>
</dbReference>
<keyword evidence="3 6" id="KW-0378">Hydrolase</keyword>
<dbReference type="PANTHER" id="PTHR22726">
    <property type="entry name" value="METALLOENDOPEPTIDASE OMA1"/>
    <property type="match status" value="1"/>
</dbReference>
<evidence type="ECO:0000256" key="2">
    <source>
        <dbReference type="ARBA" id="ARBA00022723"/>
    </source>
</evidence>
<gene>
    <name evidence="9" type="ORF">E4021_08175</name>
</gene>
<feature type="signal peptide" evidence="7">
    <location>
        <begin position="1"/>
        <end position="17"/>
    </location>
</feature>
<dbReference type="PROSITE" id="PS51257">
    <property type="entry name" value="PROKAR_LIPOPROTEIN"/>
    <property type="match status" value="1"/>
</dbReference>
<comment type="cofactor">
    <cofactor evidence="6">
        <name>Zn(2+)</name>
        <dbReference type="ChEBI" id="CHEBI:29105"/>
    </cofactor>
    <text evidence="6">Binds 1 zinc ion per subunit.</text>
</comment>
<evidence type="ECO:0000313" key="10">
    <source>
        <dbReference type="Proteomes" id="UP000308528"/>
    </source>
</evidence>
<keyword evidence="5 6" id="KW-0482">Metalloprotease</keyword>
<dbReference type="AlphaFoldDB" id="A0A4S4NLB5"/>